<evidence type="ECO:0000259" key="3">
    <source>
        <dbReference type="PROSITE" id="PS50883"/>
    </source>
</evidence>
<dbReference type="SUPFAM" id="SSF55073">
    <property type="entry name" value="Nucleotide cyclase"/>
    <property type="match status" value="1"/>
</dbReference>
<dbReference type="NCBIfam" id="TIGR00254">
    <property type="entry name" value="GGDEF"/>
    <property type="match status" value="1"/>
</dbReference>
<dbReference type="Proteomes" id="UP000600449">
    <property type="component" value="Unassembled WGS sequence"/>
</dbReference>
<evidence type="ECO:0000259" key="2">
    <source>
        <dbReference type="PROSITE" id="PS50113"/>
    </source>
</evidence>
<dbReference type="PROSITE" id="PS50883">
    <property type="entry name" value="EAL"/>
    <property type="match status" value="1"/>
</dbReference>
<dbReference type="InterPro" id="IPR000160">
    <property type="entry name" value="GGDEF_dom"/>
</dbReference>
<dbReference type="CDD" id="cd00130">
    <property type="entry name" value="PAS"/>
    <property type="match status" value="1"/>
</dbReference>
<dbReference type="InterPro" id="IPR052155">
    <property type="entry name" value="Biofilm_reg_signaling"/>
</dbReference>
<dbReference type="Pfam" id="PF08447">
    <property type="entry name" value="PAS_3"/>
    <property type="match status" value="1"/>
</dbReference>
<dbReference type="FunFam" id="3.20.20.450:FF:000001">
    <property type="entry name" value="Cyclic di-GMP phosphodiesterase yahA"/>
    <property type="match status" value="1"/>
</dbReference>
<dbReference type="SMART" id="SM00091">
    <property type="entry name" value="PAS"/>
    <property type="match status" value="3"/>
</dbReference>
<dbReference type="InterPro" id="IPR043128">
    <property type="entry name" value="Rev_trsase/Diguanyl_cyclase"/>
</dbReference>
<dbReference type="SMART" id="SM00052">
    <property type="entry name" value="EAL"/>
    <property type="match status" value="1"/>
</dbReference>
<dbReference type="PANTHER" id="PTHR44757:SF2">
    <property type="entry name" value="BIOFILM ARCHITECTURE MAINTENANCE PROTEIN MBAA"/>
    <property type="match status" value="1"/>
</dbReference>
<dbReference type="InterPro" id="IPR000700">
    <property type="entry name" value="PAS-assoc_C"/>
</dbReference>
<keyword evidence="6" id="KW-1185">Reference proteome</keyword>
<proteinExistence type="predicted"/>
<dbReference type="NCBIfam" id="TIGR00229">
    <property type="entry name" value="sensory_box"/>
    <property type="match status" value="2"/>
</dbReference>
<dbReference type="InterPro" id="IPR013655">
    <property type="entry name" value="PAS_fold_3"/>
</dbReference>
<comment type="caution">
    <text evidence="5">The sequence shown here is derived from an EMBL/GenBank/DDBJ whole genome shotgun (WGS) entry which is preliminary data.</text>
</comment>
<feature type="transmembrane region" description="Helical" evidence="1">
    <location>
        <begin position="185"/>
        <end position="210"/>
    </location>
</feature>
<dbReference type="RefSeq" id="WP_188910480.1">
    <property type="nucleotide sequence ID" value="NZ_BMMF01000003.1"/>
</dbReference>
<accession>A0A917Q799</accession>
<reference evidence="5 6" key="1">
    <citation type="journal article" date="2014" name="Int. J. Syst. Evol. Microbiol.">
        <title>Complete genome sequence of Corynebacterium casei LMG S-19264T (=DSM 44701T), isolated from a smear-ripened cheese.</title>
        <authorList>
            <consortium name="US DOE Joint Genome Institute (JGI-PGF)"/>
            <person name="Walter F."/>
            <person name="Albersmeier A."/>
            <person name="Kalinowski J."/>
            <person name="Ruckert C."/>
        </authorList>
    </citation>
    <scope>NUCLEOTIDE SEQUENCE [LARGE SCALE GENOMIC DNA]</scope>
    <source>
        <strain evidence="5 6">CGMCC 1.9161</strain>
    </source>
</reference>
<dbReference type="AlphaFoldDB" id="A0A917Q799"/>
<dbReference type="InterPro" id="IPR000014">
    <property type="entry name" value="PAS"/>
</dbReference>
<dbReference type="Pfam" id="PF00563">
    <property type="entry name" value="EAL"/>
    <property type="match status" value="1"/>
</dbReference>
<protein>
    <recommendedName>
        <fullName evidence="7">PAS domain S-box-containing protein/diguanylate cyclase (GGDEF) domain-containing protein</fullName>
    </recommendedName>
</protein>
<dbReference type="CDD" id="cd01949">
    <property type="entry name" value="GGDEF"/>
    <property type="match status" value="1"/>
</dbReference>
<evidence type="ECO:0000313" key="5">
    <source>
        <dbReference type="EMBL" id="GGK26498.1"/>
    </source>
</evidence>
<dbReference type="InterPro" id="IPR035919">
    <property type="entry name" value="EAL_sf"/>
</dbReference>
<dbReference type="InterPro" id="IPR029787">
    <property type="entry name" value="Nucleotide_cyclase"/>
</dbReference>
<evidence type="ECO:0000256" key="1">
    <source>
        <dbReference type="SAM" id="Phobius"/>
    </source>
</evidence>
<dbReference type="CDD" id="cd01948">
    <property type="entry name" value="EAL"/>
    <property type="match status" value="1"/>
</dbReference>
<dbReference type="SMART" id="SM00086">
    <property type="entry name" value="PAC"/>
    <property type="match status" value="2"/>
</dbReference>
<keyword evidence="1" id="KW-1133">Transmembrane helix</keyword>
<dbReference type="InterPro" id="IPR001633">
    <property type="entry name" value="EAL_dom"/>
</dbReference>
<keyword evidence="1" id="KW-0472">Membrane</keyword>
<feature type="transmembrane region" description="Helical" evidence="1">
    <location>
        <begin position="20"/>
        <end position="39"/>
    </location>
</feature>
<feature type="domain" description="EAL" evidence="3">
    <location>
        <begin position="911"/>
        <end position="1162"/>
    </location>
</feature>
<dbReference type="PANTHER" id="PTHR44757">
    <property type="entry name" value="DIGUANYLATE CYCLASE DGCP"/>
    <property type="match status" value="1"/>
</dbReference>
<name>A0A917Q799_9HYPH</name>
<gene>
    <name evidence="5" type="ORF">GCM10011322_11160</name>
</gene>
<evidence type="ECO:0008006" key="7">
    <source>
        <dbReference type="Google" id="ProtNLM"/>
    </source>
</evidence>
<dbReference type="InterPro" id="IPR035965">
    <property type="entry name" value="PAS-like_dom_sf"/>
</dbReference>
<keyword evidence="1" id="KW-0812">Transmembrane</keyword>
<evidence type="ECO:0000313" key="6">
    <source>
        <dbReference type="Proteomes" id="UP000600449"/>
    </source>
</evidence>
<organism evidence="5 6">
    <name type="scientific">Salinarimonas ramus</name>
    <dbReference type="NCBI Taxonomy" id="690164"/>
    <lineage>
        <taxon>Bacteria</taxon>
        <taxon>Pseudomonadati</taxon>
        <taxon>Pseudomonadota</taxon>
        <taxon>Alphaproteobacteria</taxon>
        <taxon>Hyphomicrobiales</taxon>
        <taxon>Salinarimonadaceae</taxon>
        <taxon>Salinarimonas</taxon>
    </lineage>
</organism>
<dbReference type="PROSITE" id="PS50887">
    <property type="entry name" value="GGDEF"/>
    <property type="match status" value="1"/>
</dbReference>
<dbReference type="Gene3D" id="3.20.20.450">
    <property type="entry name" value="EAL domain"/>
    <property type="match status" value="1"/>
</dbReference>
<dbReference type="Pfam" id="PF00990">
    <property type="entry name" value="GGDEF"/>
    <property type="match status" value="1"/>
</dbReference>
<feature type="domain" description="PAC" evidence="2">
    <location>
        <begin position="549"/>
        <end position="605"/>
    </location>
</feature>
<dbReference type="Pfam" id="PF13426">
    <property type="entry name" value="PAS_9"/>
    <property type="match status" value="1"/>
</dbReference>
<dbReference type="Gene3D" id="3.30.70.270">
    <property type="match status" value="1"/>
</dbReference>
<dbReference type="EMBL" id="BMMF01000003">
    <property type="protein sequence ID" value="GGK26498.1"/>
    <property type="molecule type" value="Genomic_DNA"/>
</dbReference>
<dbReference type="Gene3D" id="3.30.450.20">
    <property type="entry name" value="PAS domain"/>
    <property type="match status" value="4"/>
</dbReference>
<dbReference type="Pfam" id="PF12860">
    <property type="entry name" value="PAS_7"/>
    <property type="match status" value="1"/>
</dbReference>
<dbReference type="InterPro" id="IPR001610">
    <property type="entry name" value="PAC"/>
</dbReference>
<feature type="domain" description="PAC" evidence="2">
    <location>
        <begin position="428"/>
        <end position="481"/>
    </location>
</feature>
<sequence length="1168" mass="129233">MKLALPARMRATRPREHRLVPALLCLLGLGVMLLALLLFKEAETLRGNEEGATAELASLVDAVGLQAALAKDVGLHAALAVSAPEDEAAQAALARALALQSETLAAFRETLDRARDANAMREAFTILALDVWDVSRLAEAVRDGQAEIDALVAATDAVVVRSAELVGILRDESQAIQNSRHDEQALLETIAGALVGCLIAVCLVPALFLLHRQNRNLHGVSRDLEAAAEELTVMSEMAHVAPWHIDCRTGRVRWAKRLRELLRMPEDALETFAGTLALFEPASAERLARLVGDARENGVGWDVELTTCKAAGSRRLRCFGQAIREGEAVVAIASAMQDVTDIARARERYETARQRLAIATEGANIGLWDWMPGTNENWYNETWWTMLGYRQGERPDAMESWLSLVHADDVAPAQERLHKHLRGEAADYRAEFRMRAADGTWRWILAVGRVVARDDSGAPARVSGLHLDITERREAEAALAESEGRFRSLSAMGSDWFWEQDAELRFTLFSQEINGLWKNREELIGKTRRDLPIELENTTWDEHLAQLARREPFRNLEYRVQEGGFTRWFRISGDPIFSEDGTFRGYRGVGTDVTERRLAMQQLVEASRSASERARQLQLTLSHMMQGLTMYDASARLVIWNDRYLELMGLEPGAVRHGMHLEEVLRLRVSAGCFSGDIPTTMQAFFERLGQGQETRAVIRTRSGRLIAQTNAPIPGGGWVTTHEDVTEREQVAARINHAANHDVLTGLANRGALKVRMEEALHDDAGRPFAVLLVDLDRFKAVNDTFGHAIGDGLLVQVAERMRAHVRQDDLIARLGGDEFALLIRGRGDIRDGCEALARRLLGALTEPFSVEGRQVSIGASIGAALAPIHGRSVDELLRNADTALYRVKADGRNAWRVFDGDLDAAARARRELIRDLREAMARGQFSLHYQPIVDIATRETMGVETLLRWTHPERGMVPPSTFIPLLEETGLITPVGDWVLAQACREAAQSLPDDVHLAVNVSPAQLRNRGLLDAVVSALEESGIAPERLELEVTETVLLDDDQALLADLRRVKALGVRISLDDFGTGYSSLSYLRMFPFDKIKIDKSFVNDFVEREDCAAIVCSIIALARSLDMVCTAEGVETETQATMLRAAGCDLAQGYLFSKPMPIAALGLARSDDDDTRRIA</sequence>
<feature type="domain" description="GGDEF" evidence="4">
    <location>
        <begin position="768"/>
        <end position="902"/>
    </location>
</feature>
<dbReference type="SMART" id="SM00267">
    <property type="entry name" value="GGDEF"/>
    <property type="match status" value="1"/>
</dbReference>
<evidence type="ECO:0000259" key="4">
    <source>
        <dbReference type="PROSITE" id="PS50887"/>
    </source>
</evidence>
<dbReference type="PROSITE" id="PS50113">
    <property type="entry name" value="PAC"/>
    <property type="match status" value="2"/>
</dbReference>
<dbReference type="SUPFAM" id="SSF55785">
    <property type="entry name" value="PYP-like sensor domain (PAS domain)"/>
    <property type="match status" value="3"/>
</dbReference>
<dbReference type="SUPFAM" id="SSF141868">
    <property type="entry name" value="EAL domain-like"/>
    <property type="match status" value="1"/>
</dbReference>